<organism evidence="1 2">
    <name type="scientific">Zarconia navalis LEGE 11467</name>
    <dbReference type="NCBI Taxonomy" id="1828826"/>
    <lineage>
        <taxon>Bacteria</taxon>
        <taxon>Bacillati</taxon>
        <taxon>Cyanobacteriota</taxon>
        <taxon>Cyanophyceae</taxon>
        <taxon>Oscillatoriophycideae</taxon>
        <taxon>Oscillatoriales</taxon>
        <taxon>Oscillatoriales incertae sedis</taxon>
        <taxon>Zarconia</taxon>
        <taxon>Zarconia navalis</taxon>
    </lineage>
</organism>
<gene>
    <name evidence="1" type="ORF">IQ235_09730</name>
</gene>
<evidence type="ECO:0000313" key="2">
    <source>
        <dbReference type="Proteomes" id="UP000621799"/>
    </source>
</evidence>
<name>A0A928VXF2_9CYAN</name>
<sequence length="76" mass="8812">MKDFCIDRRDIVPSVRAIAIASESIAIGIRVPFIHTRQHGFVDRSHWESKYPDVFTPLLAKKRDARDLTRSRTPIH</sequence>
<keyword evidence="2" id="KW-1185">Reference proteome</keyword>
<reference evidence="1" key="1">
    <citation type="submission" date="2020-10" db="EMBL/GenBank/DDBJ databases">
        <authorList>
            <person name="Castelo-Branco R."/>
            <person name="Eusebio N."/>
            <person name="Adriana R."/>
            <person name="Vieira A."/>
            <person name="Brugerolle De Fraissinette N."/>
            <person name="Rezende De Castro R."/>
            <person name="Schneider M.P."/>
            <person name="Vasconcelos V."/>
            <person name="Leao P.N."/>
        </authorList>
    </citation>
    <scope>NUCLEOTIDE SEQUENCE</scope>
    <source>
        <strain evidence="1">LEGE 11467</strain>
    </source>
</reference>
<proteinExistence type="predicted"/>
<dbReference type="AlphaFoldDB" id="A0A928VXF2"/>
<protein>
    <submittedName>
        <fullName evidence="1">Uncharacterized protein</fullName>
    </submittedName>
</protein>
<comment type="caution">
    <text evidence="1">The sequence shown here is derived from an EMBL/GenBank/DDBJ whole genome shotgun (WGS) entry which is preliminary data.</text>
</comment>
<evidence type="ECO:0000313" key="1">
    <source>
        <dbReference type="EMBL" id="MBE9041058.1"/>
    </source>
</evidence>
<dbReference type="EMBL" id="JADEXN010000146">
    <property type="protein sequence ID" value="MBE9041058.1"/>
    <property type="molecule type" value="Genomic_DNA"/>
</dbReference>
<accession>A0A928VXF2</accession>
<dbReference type="Proteomes" id="UP000621799">
    <property type="component" value="Unassembled WGS sequence"/>
</dbReference>